<organism evidence="2 3">
    <name type="scientific">Achromobacter aloeverae</name>
    <dbReference type="NCBI Taxonomy" id="1750518"/>
    <lineage>
        <taxon>Bacteria</taxon>
        <taxon>Pseudomonadati</taxon>
        <taxon>Pseudomonadota</taxon>
        <taxon>Betaproteobacteria</taxon>
        <taxon>Burkholderiales</taxon>
        <taxon>Alcaligenaceae</taxon>
        <taxon>Achromobacter</taxon>
    </lineage>
</organism>
<evidence type="ECO:0000256" key="1">
    <source>
        <dbReference type="SAM" id="MobiDB-lite"/>
    </source>
</evidence>
<dbReference type="OrthoDB" id="8560134at2"/>
<sequence length="367" mass="39879">MTKPVKITLFTLVIIVALVATAAALAMHMVVTRINAVLGEQGRAEQIHVGLAEIVLENVDIGAPPDWPARQTLRAARVVIVPRWRSLLSDEISLERVTVNDYYLTVLRPRDGAIRYMPTLREHRNEASSGDAASGDQGGTPRRRTVNIEKLELRNGHVDFYDATIATPPYRVPLDELNADIGPIRQPPVNLHTQLHAQGLMVGKNRRGKMELDGWVALPSHDADIQLRLRSADVTLLAPYLQRRSPAALAGGAMDLDMRTEVEKERLRAQGRMTLTDLKFAEGDAPLLALPRKAVLAAMENSKGKVSFDFSITGNLHDPKFSMDESLATRVTAGFAKALGISVEGVAGGVGEAVKGLGNALDSLFGK</sequence>
<dbReference type="EMBL" id="PYAL01000001">
    <property type="protein sequence ID" value="RXN93347.1"/>
    <property type="molecule type" value="Genomic_DNA"/>
</dbReference>
<feature type="region of interest" description="Disordered" evidence="1">
    <location>
        <begin position="122"/>
        <end position="145"/>
    </location>
</feature>
<dbReference type="GO" id="GO:0090313">
    <property type="term" value="P:regulation of protein targeting to membrane"/>
    <property type="evidence" value="ECO:0007669"/>
    <property type="project" value="TreeGrafter"/>
</dbReference>
<evidence type="ECO:0000313" key="3">
    <source>
        <dbReference type="Proteomes" id="UP000290849"/>
    </source>
</evidence>
<dbReference type="AlphaFoldDB" id="A0A4Q1HR88"/>
<dbReference type="Proteomes" id="UP000290849">
    <property type="component" value="Unassembled WGS sequence"/>
</dbReference>
<reference evidence="2 3" key="1">
    <citation type="journal article" date="2017" name="Int. J. Syst. Evol. Microbiol.">
        <title>Achromobacter aloeverae sp. nov., isolated from the root of Aloe vera (L.) Burm.f.</title>
        <authorList>
            <person name="Kuncharoen N."/>
            <person name="Muramatsu Y."/>
            <person name="Shibata C."/>
            <person name="Kamakura Y."/>
            <person name="Nakagawa Y."/>
            <person name="Tanasupawat S."/>
        </authorList>
    </citation>
    <scope>NUCLEOTIDE SEQUENCE [LARGE SCALE GENOMIC DNA]</scope>
    <source>
        <strain evidence="2 3">AVA-1</strain>
    </source>
</reference>
<dbReference type="GO" id="GO:0005886">
    <property type="term" value="C:plasma membrane"/>
    <property type="evidence" value="ECO:0007669"/>
    <property type="project" value="TreeGrafter"/>
</dbReference>
<name>A0A4Q1HR88_9BURK</name>
<keyword evidence="3" id="KW-1185">Reference proteome</keyword>
<dbReference type="PANTHER" id="PTHR30441:SF8">
    <property type="entry name" value="DUF748 DOMAIN-CONTAINING PROTEIN"/>
    <property type="match status" value="1"/>
</dbReference>
<evidence type="ECO:0000313" key="2">
    <source>
        <dbReference type="EMBL" id="RXN93347.1"/>
    </source>
</evidence>
<dbReference type="RefSeq" id="WP_129149303.1">
    <property type="nucleotide sequence ID" value="NZ_JBHSDO010000006.1"/>
</dbReference>
<comment type="caution">
    <text evidence="2">The sequence shown here is derived from an EMBL/GenBank/DDBJ whole genome shotgun (WGS) entry which is preliminary data.</text>
</comment>
<protein>
    <recommendedName>
        <fullName evidence="4">DUF748 domain-containing protein</fullName>
    </recommendedName>
</protein>
<dbReference type="InterPro" id="IPR052894">
    <property type="entry name" value="AsmA-related"/>
</dbReference>
<dbReference type="PANTHER" id="PTHR30441">
    <property type="entry name" value="DUF748 DOMAIN-CONTAINING PROTEIN"/>
    <property type="match status" value="1"/>
</dbReference>
<gene>
    <name evidence="2" type="ORF">C7R54_06550</name>
</gene>
<evidence type="ECO:0008006" key="4">
    <source>
        <dbReference type="Google" id="ProtNLM"/>
    </source>
</evidence>
<dbReference type="Pfam" id="PF05359">
    <property type="entry name" value="DUF748"/>
    <property type="match status" value="1"/>
</dbReference>
<proteinExistence type="predicted"/>
<dbReference type="InterPro" id="IPR008023">
    <property type="entry name" value="DUF748"/>
</dbReference>
<accession>A0A4Q1HR88</accession>